<evidence type="ECO:0000313" key="1">
    <source>
        <dbReference type="EMBL" id="GBL46218.1"/>
    </source>
</evidence>
<sequence>MTEFRPKHPSEAFALEFDFSRLTTSIDSATIAITVVAGVDASPAAVLDGAAQIVGAVVYQRIRAGVDMTNYFFEANGVSGLDKWSIEALLPVRVKR</sequence>
<dbReference type="RefSeq" id="WP_124705007.1">
    <property type="nucleotide sequence ID" value="NZ_BGOW01000017.1"/>
</dbReference>
<evidence type="ECO:0000313" key="2">
    <source>
        <dbReference type="Proteomes" id="UP000286806"/>
    </source>
</evidence>
<organism evidence="1 2">
    <name type="scientific">Sulfuriferula multivorans</name>
    <dbReference type="NCBI Taxonomy" id="1559896"/>
    <lineage>
        <taxon>Bacteria</taxon>
        <taxon>Pseudomonadati</taxon>
        <taxon>Pseudomonadota</taxon>
        <taxon>Betaproteobacteria</taxon>
        <taxon>Nitrosomonadales</taxon>
        <taxon>Sulfuricellaceae</taxon>
        <taxon>Sulfuriferula</taxon>
    </lineage>
</organism>
<proteinExistence type="predicted"/>
<name>A0A401JF38_9PROT</name>
<dbReference type="Proteomes" id="UP000286806">
    <property type="component" value="Unassembled WGS sequence"/>
</dbReference>
<reference evidence="1 2" key="1">
    <citation type="journal article" date="2019" name="Front. Microbiol.">
        <title>Genomes of Neutrophilic Sulfur-Oxidizing Chemolithoautotrophs Representing 9 Proteobacterial Species From 8 Genera.</title>
        <authorList>
            <person name="Watanabe T."/>
            <person name="Kojima H."/>
            <person name="Umezawa K."/>
            <person name="Hori C."/>
            <person name="Takasuka T.E."/>
            <person name="Kato Y."/>
            <person name="Fukui M."/>
        </authorList>
    </citation>
    <scope>NUCLEOTIDE SEQUENCE [LARGE SCALE GENOMIC DNA]</scope>
    <source>
        <strain evidence="1 2">TTN</strain>
    </source>
</reference>
<comment type="caution">
    <text evidence="1">The sequence shown here is derived from an EMBL/GenBank/DDBJ whole genome shotgun (WGS) entry which is preliminary data.</text>
</comment>
<protein>
    <submittedName>
        <fullName evidence="1">Uncharacterized protein</fullName>
    </submittedName>
</protein>
<dbReference type="EMBL" id="BGOW01000017">
    <property type="protein sequence ID" value="GBL46218.1"/>
    <property type="molecule type" value="Genomic_DNA"/>
</dbReference>
<gene>
    <name evidence="1" type="ORF">SFMTTN_2031</name>
</gene>
<accession>A0A401JF38</accession>
<keyword evidence="2" id="KW-1185">Reference proteome</keyword>
<dbReference type="AlphaFoldDB" id="A0A401JF38"/>